<feature type="chain" id="PRO_5010546501" description="YHS domain-containing protein" evidence="1">
    <location>
        <begin position="20"/>
        <end position="147"/>
    </location>
</feature>
<name>A0A1T5BT97_9BACT</name>
<feature type="signal peptide" evidence="1">
    <location>
        <begin position="1"/>
        <end position="19"/>
    </location>
</feature>
<dbReference type="RefSeq" id="WP_082213161.1">
    <property type="nucleotide sequence ID" value="NZ_FUZA01000001.1"/>
</dbReference>
<accession>A0A1T5BT97</accession>
<protein>
    <recommendedName>
        <fullName evidence="4">YHS domain-containing protein</fullName>
    </recommendedName>
</protein>
<evidence type="ECO:0000313" key="3">
    <source>
        <dbReference type="Proteomes" id="UP000190897"/>
    </source>
</evidence>
<dbReference type="EMBL" id="FUZA01000001">
    <property type="protein sequence ID" value="SKB50518.1"/>
    <property type="molecule type" value="Genomic_DNA"/>
</dbReference>
<proteinExistence type="predicted"/>
<evidence type="ECO:0000256" key="1">
    <source>
        <dbReference type="SAM" id="SignalP"/>
    </source>
</evidence>
<reference evidence="3" key="1">
    <citation type="submission" date="2017-02" db="EMBL/GenBank/DDBJ databases">
        <authorList>
            <person name="Varghese N."/>
            <person name="Submissions S."/>
        </authorList>
    </citation>
    <scope>NUCLEOTIDE SEQUENCE [LARGE SCALE GENOMIC DNA]</scope>
    <source>
        <strain evidence="3">DSM 22270</strain>
    </source>
</reference>
<evidence type="ECO:0008006" key="4">
    <source>
        <dbReference type="Google" id="ProtNLM"/>
    </source>
</evidence>
<keyword evidence="1" id="KW-0732">Signal</keyword>
<dbReference type="STRING" id="651661.SAMN05660293_00595"/>
<dbReference type="OrthoDB" id="344729at2"/>
<dbReference type="NCBIfam" id="NF041384">
    <property type="entry name" value="YHS_seleno_dom"/>
    <property type="match status" value="1"/>
</dbReference>
<dbReference type="Proteomes" id="UP000190897">
    <property type="component" value="Unassembled WGS sequence"/>
</dbReference>
<sequence length="147" mass="16718">MKRFILIAAFILSALGSYAQHSEIFAPGGKAIKGYDVVAFFKEGKPVEGVDSLVYKYKETDWLFASRSNLEAFKAEPEKFVPQYGGYCAYGTSEGHKAPTQAETWTIVDDKLYFNYNMKVKNSWSKNQKERIDKADVQWPLIKNSQP</sequence>
<gene>
    <name evidence="2" type="ORF">SAMN05660293_00595</name>
</gene>
<dbReference type="AlphaFoldDB" id="A0A1T5BT97"/>
<evidence type="ECO:0000313" key="2">
    <source>
        <dbReference type="EMBL" id="SKB50518.1"/>
    </source>
</evidence>
<keyword evidence="3" id="KW-1185">Reference proteome</keyword>
<organism evidence="2 3">
    <name type="scientific">Dyadobacter psychrophilus</name>
    <dbReference type="NCBI Taxonomy" id="651661"/>
    <lineage>
        <taxon>Bacteria</taxon>
        <taxon>Pseudomonadati</taxon>
        <taxon>Bacteroidota</taxon>
        <taxon>Cytophagia</taxon>
        <taxon>Cytophagales</taxon>
        <taxon>Spirosomataceae</taxon>
        <taxon>Dyadobacter</taxon>
    </lineage>
</organism>